<evidence type="ECO:0000313" key="3">
    <source>
        <dbReference type="Proteomes" id="UP001234989"/>
    </source>
</evidence>
<evidence type="ECO:0000259" key="1">
    <source>
        <dbReference type="Pfam" id="PF13456"/>
    </source>
</evidence>
<sequence>FFDCHIARTFWLDLGINISQIHFQQNLWLLTLKDLNPPYDHGLYKWIKLLPFALWHLWLNRNHNTHNGKSDIPLSSTVKEKIIEYITHNQSPSNHNATVDIHVKWFPPPIGFYKLNIDGALSKHKKNGGISGVIRDATGKWRMGFHKKSYSHNHTMIELEALLTGLNIAHAYNFSPIEVETDSAEAIELLEKMQPTYSSIVLHCRSILKKLESPVVRHSLRQGNKVADVLSRLGCKLTQTNNPRILLAPPDIVKKKLQADQVGASSIKIVVWSTCNKLARFGNLSVIAGTNSDNVMSST</sequence>
<evidence type="ECO:0000313" key="2">
    <source>
        <dbReference type="EMBL" id="WMV49929.1"/>
    </source>
</evidence>
<dbReference type="Proteomes" id="UP001234989">
    <property type="component" value="Chromosome 10"/>
</dbReference>
<dbReference type="InterPro" id="IPR036397">
    <property type="entry name" value="RNaseH_sf"/>
</dbReference>
<accession>A0AAF0UQ14</accession>
<dbReference type="InterPro" id="IPR053151">
    <property type="entry name" value="RNase_H-like"/>
</dbReference>
<feature type="non-terminal residue" evidence="2">
    <location>
        <position position="1"/>
    </location>
</feature>
<feature type="domain" description="RNase H type-1" evidence="1">
    <location>
        <begin position="116"/>
        <end position="232"/>
    </location>
</feature>
<dbReference type="GO" id="GO:0004523">
    <property type="term" value="F:RNA-DNA hybrid ribonuclease activity"/>
    <property type="evidence" value="ECO:0007669"/>
    <property type="project" value="InterPro"/>
</dbReference>
<dbReference type="EMBL" id="CP133621">
    <property type="protein sequence ID" value="WMV49929.1"/>
    <property type="molecule type" value="Genomic_DNA"/>
</dbReference>
<dbReference type="PANTHER" id="PTHR47723:SF23">
    <property type="entry name" value="REVERSE TRANSCRIPTASE-LIKE PROTEIN"/>
    <property type="match status" value="1"/>
</dbReference>
<protein>
    <recommendedName>
        <fullName evidence="1">RNase H type-1 domain-containing protein</fullName>
    </recommendedName>
</protein>
<dbReference type="SUPFAM" id="SSF53098">
    <property type="entry name" value="Ribonuclease H-like"/>
    <property type="match status" value="1"/>
</dbReference>
<dbReference type="Gene3D" id="3.30.420.10">
    <property type="entry name" value="Ribonuclease H-like superfamily/Ribonuclease H"/>
    <property type="match status" value="1"/>
</dbReference>
<dbReference type="AlphaFoldDB" id="A0AAF0UQ14"/>
<keyword evidence="3" id="KW-1185">Reference proteome</keyword>
<reference evidence="2" key="1">
    <citation type="submission" date="2023-08" db="EMBL/GenBank/DDBJ databases">
        <title>A de novo genome assembly of Solanum verrucosum Schlechtendal, a Mexican diploid species geographically isolated from the other diploid A-genome species in potato relatives.</title>
        <authorList>
            <person name="Hosaka K."/>
        </authorList>
    </citation>
    <scope>NUCLEOTIDE SEQUENCE</scope>
    <source>
        <tissue evidence="2">Young leaves</tissue>
    </source>
</reference>
<dbReference type="GO" id="GO:0003676">
    <property type="term" value="F:nucleic acid binding"/>
    <property type="evidence" value="ECO:0007669"/>
    <property type="project" value="InterPro"/>
</dbReference>
<dbReference type="CDD" id="cd06222">
    <property type="entry name" value="RNase_H_like"/>
    <property type="match status" value="1"/>
</dbReference>
<dbReference type="InterPro" id="IPR012337">
    <property type="entry name" value="RNaseH-like_sf"/>
</dbReference>
<dbReference type="InterPro" id="IPR044730">
    <property type="entry name" value="RNase_H-like_dom_plant"/>
</dbReference>
<dbReference type="Pfam" id="PF13456">
    <property type="entry name" value="RVT_3"/>
    <property type="match status" value="1"/>
</dbReference>
<dbReference type="PANTHER" id="PTHR47723">
    <property type="entry name" value="OS05G0353850 PROTEIN"/>
    <property type="match status" value="1"/>
</dbReference>
<dbReference type="InterPro" id="IPR002156">
    <property type="entry name" value="RNaseH_domain"/>
</dbReference>
<gene>
    <name evidence="2" type="ORF">MTR67_043314</name>
</gene>
<name>A0AAF0UQ14_SOLVR</name>
<organism evidence="2 3">
    <name type="scientific">Solanum verrucosum</name>
    <dbReference type="NCBI Taxonomy" id="315347"/>
    <lineage>
        <taxon>Eukaryota</taxon>
        <taxon>Viridiplantae</taxon>
        <taxon>Streptophyta</taxon>
        <taxon>Embryophyta</taxon>
        <taxon>Tracheophyta</taxon>
        <taxon>Spermatophyta</taxon>
        <taxon>Magnoliopsida</taxon>
        <taxon>eudicotyledons</taxon>
        <taxon>Gunneridae</taxon>
        <taxon>Pentapetalae</taxon>
        <taxon>asterids</taxon>
        <taxon>lamiids</taxon>
        <taxon>Solanales</taxon>
        <taxon>Solanaceae</taxon>
        <taxon>Solanoideae</taxon>
        <taxon>Solaneae</taxon>
        <taxon>Solanum</taxon>
    </lineage>
</organism>
<proteinExistence type="predicted"/>